<dbReference type="PANTHER" id="PTHR12898">
    <property type="entry name" value="MEDIATOR OF RNA POLYMERASE II TRANSCRIPTION SUBUNIT 24"/>
    <property type="match status" value="1"/>
</dbReference>
<accession>A0A8B6CC43</accession>
<keyword evidence="4" id="KW-0805">Transcription regulation</keyword>
<comment type="subcellular location">
    <subcellularLocation>
        <location evidence="1">Nucleus</location>
    </subcellularLocation>
</comment>
<dbReference type="CDD" id="cd09275">
    <property type="entry name" value="RNase_HI_RT_DIRS1"/>
    <property type="match status" value="1"/>
</dbReference>
<name>A0A8B6CC43_MYTGA</name>
<dbReference type="PANTHER" id="PTHR12898:SF1">
    <property type="entry name" value="MEDIATOR OF RNA POLYMERASE II TRANSCRIPTION SUBUNIT 24"/>
    <property type="match status" value="1"/>
</dbReference>
<keyword evidence="5" id="KW-0010">Activator</keyword>
<evidence type="ECO:0000256" key="9">
    <source>
        <dbReference type="SAM" id="MobiDB-lite"/>
    </source>
</evidence>
<evidence type="ECO:0000313" key="10">
    <source>
        <dbReference type="EMBL" id="VDI02264.1"/>
    </source>
</evidence>
<dbReference type="Proteomes" id="UP000596742">
    <property type="component" value="Unassembled WGS sequence"/>
</dbReference>
<feature type="region of interest" description="Disordered" evidence="9">
    <location>
        <begin position="402"/>
        <end position="421"/>
    </location>
</feature>
<evidence type="ECO:0000313" key="11">
    <source>
        <dbReference type="Proteomes" id="UP000596742"/>
    </source>
</evidence>
<dbReference type="GO" id="GO:0016592">
    <property type="term" value="C:mediator complex"/>
    <property type="evidence" value="ECO:0007669"/>
    <property type="project" value="InterPro"/>
</dbReference>
<comment type="similarity">
    <text evidence="2">Belongs to the Mediator complex subunit 24 family.</text>
</comment>
<evidence type="ECO:0000256" key="2">
    <source>
        <dbReference type="ARBA" id="ARBA00007864"/>
    </source>
</evidence>
<evidence type="ECO:0000256" key="5">
    <source>
        <dbReference type="ARBA" id="ARBA00023159"/>
    </source>
</evidence>
<dbReference type="GO" id="GO:0060261">
    <property type="term" value="P:positive regulation of transcription initiation by RNA polymerase II"/>
    <property type="evidence" value="ECO:0007669"/>
    <property type="project" value="TreeGrafter"/>
</dbReference>
<keyword evidence="7" id="KW-0539">Nucleus</keyword>
<evidence type="ECO:0000256" key="3">
    <source>
        <dbReference type="ARBA" id="ARBA00019693"/>
    </source>
</evidence>
<evidence type="ECO:0000256" key="7">
    <source>
        <dbReference type="ARBA" id="ARBA00023242"/>
    </source>
</evidence>
<reference evidence="10" key="1">
    <citation type="submission" date="2018-11" db="EMBL/GenBank/DDBJ databases">
        <authorList>
            <person name="Alioto T."/>
            <person name="Alioto T."/>
        </authorList>
    </citation>
    <scope>NUCLEOTIDE SEQUENCE</scope>
</reference>
<dbReference type="OrthoDB" id="21216at2759"/>
<keyword evidence="6" id="KW-0804">Transcription</keyword>
<gene>
    <name evidence="10" type="ORF">MGAL_10B007226</name>
</gene>
<dbReference type="InterPro" id="IPR021429">
    <property type="entry name" value="Mediator_Med24"/>
</dbReference>
<evidence type="ECO:0000256" key="4">
    <source>
        <dbReference type="ARBA" id="ARBA00023015"/>
    </source>
</evidence>
<dbReference type="AlphaFoldDB" id="A0A8B6CC43"/>
<comment type="caution">
    <text evidence="10">The sequence shown here is derived from an EMBL/GenBank/DDBJ whole genome shotgun (WGS) entry which is preliminary data.</text>
</comment>
<dbReference type="GO" id="GO:0003712">
    <property type="term" value="F:transcription coregulator activity"/>
    <property type="evidence" value="ECO:0007669"/>
    <property type="project" value="TreeGrafter"/>
</dbReference>
<dbReference type="SUPFAM" id="SSF47823">
    <property type="entry name" value="lambda integrase-like, N-terminal domain"/>
    <property type="match status" value="1"/>
</dbReference>
<keyword evidence="11" id="KW-1185">Reference proteome</keyword>
<proteinExistence type="inferred from homology"/>
<evidence type="ECO:0000256" key="8">
    <source>
        <dbReference type="ARBA" id="ARBA00031960"/>
    </source>
</evidence>
<dbReference type="EMBL" id="UYJE01001445">
    <property type="protein sequence ID" value="VDI02264.1"/>
    <property type="molecule type" value="Genomic_DNA"/>
</dbReference>
<sequence>MELFTDASSTKGFGGYFKGEWFYSSWPSNIAYPDKTFSMAFLELYPIVVSAILWGSQWTTKRILFWCDNEATVAIVKKGRSKCLQIMKLMRKLTWCAYRQIPQTSSQCSTTSNEVPKQLRCNVVLNQAVNELWNSAIANTTRTVYDTGFRKFETFMLLNGFQFSNLPPISEDILIYFIAHCFKILSLQYSTIKLYLCGIRIGAATSAGKAKIEDHLIKTLGRWTSDSYIRYIRVTPASIKTAQSRIQEFAPPSQAVLEVTTLPICPSISVLVAIEAILNPTNDIQPFVEQISVTEKLMKLTRPYLYSELIRACFMGLIDANEKDNELNWAAFTYLKLPQVVVKMNQQAPRNDFSTDIEQGIDLLLNSVPLLDLTDIKLNCDCVQFLLLEFTKHDLITESQSQRLLHRRSTESEKPAKASDVATKPTPSLIIKAEPTVGSILKTLHTNVSALNSSSANTLDADCSKNQEALISVLCHMLSGKSFDLIIAAAAANGTLQNFAVKLVKINEYAKQVQQTQGESSKAAQNRALLFDISFLMLCHITQLYGSEIVTTAPDFFDTFFYQWATQCLPEDSKYKCIDNHTPTEQNKVDQLLGNLLKSHELNYIMTRWQEMCTNMPFVAQEILFAWEHGALSPDYVKAMVNRSKSKMLCLPIIMSTWLCSYMNTVGEESREKPLKMLQFLKNINPTEGEVHFTERSHLMSNILRKIVNDILPVNMKDKTNQHIPLKLLPCEVLDKCLKNLFSKGWIDMQSVYTLEQLLNLCGGDWFSDRTVMCMLEGSRLEDLNKALSIVYAIFYMDLEPLTLSLILHTIPKFLQTSQHTNLLTDPRGYILAKLCVMCITSAQTAKTAEKDIMSHLRRGRKRSRKEIELDEMEEPECRPVKRSKTMEPQLTLDAEGFNFGESSTQDFLTAKEDGETSPTFDAKDHLNKALVNMFRLMNAISQERSVGPQISFIVSFIEEAIKCGPQYSRGILQFMPPQMLSQIMRNMPAVFTNQQILHICDLSTLTGRKWAAKAVCQNARYKHDYINIDRNS</sequence>
<dbReference type="Pfam" id="PF11277">
    <property type="entry name" value="Med24_N"/>
    <property type="match status" value="1"/>
</dbReference>
<evidence type="ECO:0000256" key="6">
    <source>
        <dbReference type="ARBA" id="ARBA00023163"/>
    </source>
</evidence>
<feature type="compositionally biased region" description="Basic and acidic residues" evidence="9">
    <location>
        <begin position="408"/>
        <end position="417"/>
    </location>
</feature>
<evidence type="ECO:0000256" key="1">
    <source>
        <dbReference type="ARBA" id="ARBA00004123"/>
    </source>
</evidence>
<organism evidence="10 11">
    <name type="scientific">Mytilus galloprovincialis</name>
    <name type="common">Mediterranean mussel</name>
    <dbReference type="NCBI Taxonomy" id="29158"/>
    <lineage>
        <taxon>Eukaryota</taxon>
        <taxon>Metazoa</taxon>
        <taxon>Spiralia</taxon>
        <taxon>Lophotrochozoa</taxon>
        <taxon>Mollusca</taxon>
        <taxon>Bivalvia</taxon>
        <taxon>Autobranchia</taxon>
        <taxon>Pteriomorphia</taxon>
        <taxon>Mytilida</taxon>
        <taxon>Mytiloidea</taxon>
        <taxon>Mytilidae</taxon>
        <taxon>Mytilinae</taxon>
        <taxon>Mytilus</taxon>
    </lineage>
</organism>
<protein>
    <recommendedName>
        <fullName evidence="3">Mediator of RNA polymerase II transcription subunit 24</fullName>
    </recommendedName>
    <alternativeName>
        <fullName evidence="8">Mediator complex subunit 24</fullName>
    </alternativeName>
</protein>